<dbReference type="AlphaFoldDB" id="A0A315XR63"/>
<evidence type="ECO:0000256" key="3">
    <source>
        <dbReference type="ARBA" id="ARBA00022737"/>
    </source>
</evidence>
<dbReference type="PROSITE" id="PS00101">
    <property type="entry name" value="HEXAPEP_TRANSFERASES"/>
    <property type="match status" value="1"/>
</dbReference>
<evidence type="ECO:0000256" key="4">
    <source>
        <dbReference type="ARBA" id="ARBA00023315"/>
    </source>
</evidence>
<comment type="caution">
    <text evidence="6">The sequence shown here is derived from an EMBL/GenBank/DDBJ whole genome shotgun (WGS) entry which is preliminary data.</text>
</comment>
<dbReference type="EMBL" id="MZGS01000019">
    <property type="protein sequence ID" value="PWB87569.1"/>
    <property type="molecule type" value="Genomic_DNA"/>
</dbReference>
<reference evidence="6 7" key="1">
    <citation type="submission" date="2017-03" db="EMBL/GenBank/DDBJ databases">
        <title>Genome sequence of Methanobrevibacter thaueri.</title>
        <authorList>
            <person name="Poehlein A."/>
            <person name="Seedorf H."/>
            <person name="Daniel R."/>
        </authorList>
    </citation>
    <scope>NUCLEOTIDE SEQUENCE [LARGE SCALE GENOMIC DNA]</scope>
    <source>
        <strain evidence="6 7">DSM 11995</strain>
    </source>
</reference>
<dbReference type="PANTHER" id="PTHR43017:SF1">
    <property type="entry name" value="ACETYLTRANSFERASE YJL218W-RELATED"/>
    <property type="match status" value="1"/>
</dbReference>
<dbReference type="InterPro" id="IPR018357">
    <property type="entry name" value="Hexapep_transf_CS"/>
</dbReference>
<proteinExistence type="inferred from homology"/>
<keyword evidence="7" id="KW-1185">Reference proteome</keyword>
<organism evidence="6 7">
    <name type="scientific">Methanobrevibacter thaueri</name>
    <dbReference type="NCBI Taxonomy" id="190975"/>
    <lineage>
        <taxon>Archaea</taxon>
        <taxon>Methanobacteriati</taxon>
        <taxon>Methanobacteriota</taxon>
        <taxon>Methanomada group</taxon>
        <taxon>Methanobacteria</taxon>
        <taxon>Methanobacteriales</taxon>
        <taxon>Methanobacteriaceae</taxon>
        <taxon>Methanobrevibacter</taxon>
    </lineage>
</organism>
<evidence type="ECO:0000313" key="6">
    <source>
        <dbReference type="EMBL" id="PWB87569.1"/>
    </source>
</evidence>
<name>A0A315XR63_9EURY</name>
<dbReference type="SUPFAM" id="SSF51161">
    <property type="entry name" value="Trimeric LpxA-like enzymes"/>
    <property type="match status" value="1"/>
</dbReference>
<protein>
    <submittedName>
        <fullName evidence="6">Galactoside O-acetyltransferase</fullName>
        <ecNumber evidence="6">2.3.1.18</ecNumber>
    </submittedName>
</protein>
<dbReference type="InterPro" id="IPR024688">
    <property type="entry name" value="Mac_dom"/>
</dbReference>
<dbReference type="InterPro" id="IPR011004">
    <property type="entry name" value="Trimer_LpxA-like_sf"/>
</dbReference>
<dbReference type="SMART" id="SM01266">
    <property type="entry name" value="Mac"/>
    <property type="match status" value="1"/>
</dbReference>
<dbReference type="Pfam" id="PF12464">
    <property type="entry name" value="Mac"/>
    <property type="match status" value="1"/>
</dbReference>
<evidence type="ECO:0000259" key="5">
    <source>
        <dbReference type="SMART" id="SM01266"/>
    </source>
</evidence>
<evidence type="ECO:0000256" key="2">
    <source>
        <dbReference type="ARBA" id="ARBA00022679"/>
    </source>
</evidence>
<dbReference type="GO" id="GO:0008870">
    <property type="term" value="F:galactoside O-acetyltransferase activity"/>
    <property type="evidence" value="ECO:0007669"/>
    <property type="project" value="UniProtKB-EC"/>
</dbReference>
<keyword evidence="3" id="KW-0677">Repeat</keyword>
<dbReference type="InterPro" id="IPR001451">
    <property type="entry name" value="Hexapep"/>
</dbReference>
<sequence>MKEIEKMQAGLEYCYDDEDISMMKLHAIENANIFNSLPEDDLDKQHEVLCEILGSVGEKVWIAKRFCFDNGKNIHIGNNFTGNFNLTILDINKVCIGDNVMIGPNTTITAVGHPLSPKGRRKHLAQGGEVRIGNDVWLGANVTVLPGVTIGNNVVVGAGAVVTKDIPDNSLAVGVPARVVKKIENDI</sequence>
<dbReference type="CDD" id="cd03357">
    <property type="entry name" value="LbH_MAT_GAT"/>
    <property type="match status" value="1"/>
</dbReference>
<dbReference type="EC" id="2.3.1.18" evidence="6"/>
<dbReference type="PANTHER" id="PTHR43017">
    <property type="entry name" value="GALACTOSIDE O-ACETYLTRANSFERASE"/>
    <property type="match status" value="1"/>
</dbReference>
<dbReference type="FunFam" id="2.160.10.10:FF:000025">
    <property type="entry name" value="Hexapeptide-repeat containing-acetyltransferase"/>
    <property type="match status" value="1"/>
</dbReference>
<comment type="similarity">
    <text evidence="1">Belongs to the transferase hexapeptide repeat family.</text>
</comment>
<evidence type="ECO:0000313" key="7">
    <source>
        <dbReference type="Proteomes" id="UP000251717"/>
    </source>
</evidence>
<accession>A0A315XR63</accession>
<feature type="domain" description="Maltose/galactoside acetyltransferase" evidence="5">
    <location>
        <begin position="4"/>
        <end position="58"/>
    </location>
</feature>
<dbReference type="Pfam" id="PF00132">
    <property type="entry name" value="Hexapep"/>
    <property type="match status" value="1"/>
</dbReference>
<dbReference type="InterPro" id="IPR039369">
    <property type="entry name" value="LacA-like"/>
</dbReference>
<dbReference type="OrthoDB" id="1475at2157"/>
<dbReference type="Gene3D" id="2.160.10.10">
    <property type="entry name" value="Hexapeptide repeat proteins"/>
    <property type="match status" value="1"/>
</dbReference>
<gene>
    <name evidence="6" type="primary">lacA_1</name>
    <name evidence="6" type="ORF">MBBTH_08370</name>
</gene>
<dbReference type="Proteomes" id="UP000251717">
    <property type="component" value="Unassembled WGS sequence"/>
</dbReference>
<evidence type="ECO:0000256" key="1">
    <source>
        <dbReference type="ARBA" id="ARBA00007274"/>
    </source>
</evidence>
<keyword evidence="2 6" id="KW-0808">Transferase</keyword>
<keyword evidence="4 6" id="KW-0012">Acyltransferase</keyword>